<dbReference type="GO" id="GO:0032259">
    <property type="term" value="P:methylation"/>
    <property type="evidence" value="ECO:0007669"/>
    <property type="project" value="UniProtKB-KW"/>
</dbReference>
<dbReference type="InterPro" id="IPR041698">
    <property type="entry name" value="Methyltransf_25"/>
</dbReference>
<dbReference type="SUPFAM" id="SSF53335">
    <property type="entry name" value="S-adenosyl-L-methionine-dependent methyltransferases"/>
    <property type="match status" value="1"/>
</dbReference>
<dbReference type="Pfam" id="PF13649">
    <property type="entry name" value="Methyltransf_25"/>
    <property type="match status" value="1"/>
</dbReference>
<gene>
    <name evidence="2" type="ORF">P280DRAFT_382123</name>
</gene>
<reference evidence="2" key="1">
    <citation type="journal article" date="2020" name="Stud. Mycol.">
        <title>101 Dothideomycetes genomes: a test case for predicting lifestyles and emergence of pathogens.</title>
        <authorList>
            <person name="Haridas S."/>
            <person name="Albert R."/>
            <person name="Binder M."/>
            <person name="Bloem J."/>
            <person name="Labutti K."/>
            <person name="Salamov A."/>
            <person name="Andreopoulos B."/>
            <person name="Baker S."/>
            <person name="Barry K."/>
            <person name="Bills G."/>
            <person name="Bluhm B."/>
            <person name="Cannon C."/>
            <person name="Castanera R."/>
            <person name="Culley D."/>
            <person name="Daum C."/>
            <person name="Ezra D."/>
            <person name="Gonzalez J."/>
            <person name="Henrissat B."/>
            <person name="Kuo A."/>
            <person name="Liang C."/>
            <person name="Lipzen A."/>
            <person name="Lutzoni F."/>
            <person name="Magnuson J."/>
            <person name="Mondo S."/>
            <person name="Nolan M."/>
            <person name="Ohm R."/>
            <person name="Pangilinan J."/>
            <person name="Park H.-J."/>
            <person name="Ramirez L."/>
            <person name="Alfaro M."/>
            <person name="Sun H."/>
            <person name="Tritt A."/>
            <person name="Yoshinaga Y."/>
            <person name="Zwiers L.-H."/>
            <person name="Turgeon B."/>
            <person name="Goodwin S."/>
            <person name="Spatafora J."/>
            <person name="Crous P."/>
            <person name="Grigoriev I."/>
        </authorList>
    </citation>
    <scope>NUCLEOTIDE SEQUENCE</scope>
    <source>
        <strain evidence="2">CBS 473.64</strain>
    </source>
</reference>
<dbReference type="Gene3D" id="3.40.50.150">
    <property type="entry name" value="Vaccinia Virus protein VP39"/>
    <property type="match status" value="1"/>
</dbReference>
<keyword evidence="2" id="KW-0489">Methyltransferase</keyword>
<keyword evidence="2" id="KW-0808">Transferase</keyword>
<feature type="non-terminal residue" evidence="2">
    <location>
        <position position="186"/>
    </location>
</feature>
<evidence type="ECO:0000313" key="2">
    <source>
        <dbReference type="EMBL" id="KAF2646478.1"/>
    </source>
</evidence>
<organism evidence="2 3">
    <name type="scientific">Massarina eburnea CBS 473.64</name>
    <dbReference type="NCBI Taxonomy" id="1395130"/>
    <lineage>
        <taxon>Eukaryota</taxon>
        <taxon>Fungi</taxon>
        <taxon>Dikarya</taxon>
        <taxon>Ascomycota</taxon>
        <taxon>Pezizomycotina</taxon>
        <taxon>Dothideomycetes</taxon>
        <taxon>Pleosporomycetidae</taxon>
        <taxon>Pleosporales</taxon>
        <taxon>Massarineae</taxon>
        <taxon>Massarinaceae</taxon>
        <taxon>Massarina</taxon>
    </lineage>
</organism>
<evidence type="ECO:0000313" key="3">
    <source>
        <dbReference type="Proteomes" id="UP000799753"/>
    </source>
</evidence>
<dbReference type="InterPro" id="IPR029063">
    <property type="entry name" value="SAM-dependent_MTases_sf"/>
</dbReference>
<dbReference type="EMBL" id="MU006776">
    <property type="protein sequence ID" value="KAF2646478.1"/>
    <property type="molecule type" value="Genomic_DNA"/>
</dbReference>
<accession>A0A6A6SJ99</accession>
<protein>
    <submittedName>
        <fullName evidence="2">S-adenosyl-L-methionine-dependent methyltransferase</fullName>
    </submittedName>
</protein>
<dbReference type="GO" id="GO:0008168">
    <property type="term" value="F:methyltransferase activity"/>
    <property type="evidence" value="ECO:0007669"/>
    <property type="project" value="UniProtKB-KW"/>
</dbReference>
<dbReference type="Proteomes" id="UP000799753">
    <property type="component" value="Unassembled WGS sequence"/>
</dbReference>
<dbReference type="AlphaFoldDB" id="A0A6A6SJ99"/>
<name>A0A6A6SJ99_9PLEO</name>
<proteinExistence type="predicted"/>
<dbReference type="OrthoDB" id="2013972at2759"/>
<evidence type="ECO:0000259" key="1">
    <source>
        <dbReference type="Pfam" id="PF13649"/>
    </source>
</evidence>
<sequence length="186" mass="20512">GEVTAQFAKHNLTLIPVIAPGAVIHDNACGSGTVTRAILSSNANLGGNDKKIYATDIDQSFLDKLSDDVTKNAWNVEVSKQRSEELNFADSTFDLSITNIGIFFFADAGLSGAREIYRTLKPSGTAIVNCWQHVTWQPAIFAVHKHFRSAHPFPAPTLNWSDGQQLQKVMLDAGFVKEKMRVERHE</sequence>
<dbReference type="PANTHER" id="PTHR43591:SF105">
    <property type="entry name" value="METHYLTRANSFERASE DOMAIN-CONTAINING PROTEIN-RELATED"/>
    <property type="match status" value="1"/>
</dbReference>
<feature type="domain" description="Methyltransferase" evidence="1">
    <location>
        <begin position="26"/>
        <end position="124"/>
    </location>
</feature>
<feature type="non-terminal residue" evidence="2">
    <location>
        <position position="1"/>
    </location>
</feature>
<dbReference type="PANTHER" id="PTHR43591">
    <property type="entry name" value="METHYLTRANSFERASE"/>
    <property type="match status" value="1"/>
</dbReference>
<keyword evidence="3" id="KW-1185">Reference proteome</keyword>
<dbReference type="CDD" id="cd02440">
    <property type="entry name" value="AdoMet_MTases"/>
    <property type="match status" value="1"/>
</dbReference>